<dbReference type="InterPro" id="IPR013216">
    <property type="entry name" value="Methyltransf_11"/>
</dbReference>
<dbReference type="SUPFAM" id="SSF53335">
    <property type="entry name" value="S-adenosyl-L-methionine-dependent methyltransferases"/>
    <property type="match status" value="1"/>
</dbReference>
<evidence type="ECO:0000313" key="2">
    <source>
        <dbReference type="EMBL" id="OGZ58422.1"/>
    </source>
</evidence>
<dbReference type="Gene3D" id="3.40.50.150">
    <property type="entry name" value="Vaccinia Virus protein VP39"/>
    <property type="match status" value="1"/>
</dbReference>
<reference evidence="2 3" key="1">
    <citation type="journal article" date="2016" name="Nat. Commun.">
        <title>Thousands of microbial genomes shed light on interconnected biogeochemical processes in an aquifer system.</title>
        <authorList>
            <person name="Anantharaman K."/>
            <person name="Brown C.T."/>
            <person name="Hug L.A."/>
            <person name="Sharon I."/>
            <person name="Castelle C.J."/>
            <person name="Probst A.J."/>
            <person name="Thomas B.C."/>
            <person name="Singh A."/>
            <person name="Wilkins M.J."/>
            <person name="Karaoz U."/>
            <person name="Brodie E.L."/>
            <person name="Williams K.H."/>
            <person name="Hubbard S.S."/>
            <person name="Banfield J.F."/>
        </authorList>
    </citation>
    <scope>NUCLEOTIDE SEQUENCE [LARGE SCALE GENOMIC DNA]</scope>
</reference>
<dbReference type="Proteomes" id="UP000177932">
    <property type="component" value="Unassembled WGS sequence"/>
</dbReference>
<evidence type="ECO:0000313" key="3">
    <source>
        <dbReference type="Proteomes" id="UP000177932"/>
    </source>
</evidence>
<dbReference type="AlphaFoldDB" id="A0A1G2H7I3"/>
<proteinExistence type="predicted"/>
<feature type="domain" description="Methyltransferase type 11" evidence="1">
    <location>
        <begin position="68"/>
        <end position="139"/>
    </location>
</feature>
<comment type="caution">
    <text evidence="2">The sequence shown here is derived from an EMBL/GenBank/DDBJ whole genome shotgun (WGS) entry which is preliminary data.</text>
</comment>
<dbReference type="PANTHER" id="PTHR43591:SF110">
    <property type="entry name" value="RHODANESE DOMAIN-CONTAINING PROTEIN"/>
    <property type="match status" value="1"/>
</dbReference>
<dbReference type="CDD" id="cd02440">
    <property type="entry name" value="AdoMet_MTases"/>
    <property type="match status" value="1"/>
</dbReference>
<dbReference type="GO" id="GO:0008757">
    <property type="term" value="F:S-adenosylmethionine-dependent methyltransferase activity"/>
    <property type="evidence" value="ECO:0007669"/>
    <property type="project" value="InterPro"/>
</dbReference>
<dbReference type="InterPro" id="IPR029063">
    <property type="entry name" value="SAM-dependent_MTases_sf"/>
</dbReference>
<sequence length="588" mass="68400">MRERFEQKSERVASVSSKAESARMREAFEAANEHRDYSIYTQSMDAAQEAKARSIFPYFNIEEGDIIVDAGSGTGAIAELAAREFRGARVFALDISHELQERAQKQKALSRLRYGNATERNFPDNSIKVKYYSTSGHEIESFGGLGSMRKAMEHTFLELVPGGRVIVRDFAKPSRNEPLYMLVLSNAGIEKISEEMPSENIDYNLLSASALLECFRKEFRGGGKFSFEKTIIQGKEYIKIDPEWAHEFYLRKDYTANWRQEIKEKYTYWTPEEAKQTLEELGYVNVRVIPDPNEWILKNRLEGKIELYEMTKNGLQYVPFPMSHMVVVGEKPLFNGENLPKKKEEEVLREGVNYRKILSSIEINEEDQIVKIGTREFRITKAPPLIGTKKLVFCLEGVPLRILKVVRSDTKNDHNVFKSMFQAIERQQILERHKTPYLKITEYDEEGPPFRYVVQEGLPENGQCAADLIQNGDLREEDIEQMAGIINRYEKGKEWQIDTNPFGWFRMPKNDGSTQMVYVSGKVYRYDERWEFKKVGLLQWLDPSYVERQQNFSAAIPTEKDRERLNSRWEEGGKYIDWWKAYLDPSLL</sequence>
<organism evidence="2 3">
    <name type="scientific">Candidatus Spechtbacteria bacterium RIFCSPHIGHO2_01_FULL_43_30</name>
    <dbReference type="NCBI Taxonomy" id="1802158"/>
    <lineage>
        <taxon>Bacteria</taxon>
        <taxon>Candidatus Spechtiibacteriota</taxon>
    </lineage>
</organism>
<dbReference type="PANTHER" id="PTHR43591">
    <property type="entry name" value="METHYLTRANSFERASE"/>
    <property type="match status" value="1"/>
</dbReference>
<dbReference type="STRING" id="1802158.A2827_01790"/>
<name>A0A1G2H7I3_9BACT</name>
<accession>A0A1G2H7I3</accession>
<dbReference type="EMBL" id="MHOD01000007">
    <property type="protein sequence ID" value="OGZ58422.1"/>
    <property type="molecule type" value="Genomic_DNA"/>
</dbReference>
<dbReference type="Pfam" id="PF08241">
    <property type="entry name" value="Methyltransf_11"/>
    <property type="match status" value="1"/>
</dbReference>
<evidence type="ECO:0000259" key="1">
    <source>
        <dbReference type="Pfam" id="PF08241"/>
    </source>
</evidence>
<gene>
    <name evidence="2" type="ORF">A2827_01790</name>
</gene>
<protein>
    <recommendedName>
        <fullName evidence="1">Methyltransferase type 11 domain-containing protein</fullName>
    </recommendedName>
</protein>